<sequence length="302" mass="33836">MFKMATIEVMKRLEKRATAAEQLIEIIKRHINEVRTSESSYGYEIHRLKTENNTLRDEIELWKRRLITSEKSKGIRQFSGFTTLMKPSTTGVSSEPITNNPKVSSDSEDKSSSTVTQKQPSVKKETKNKGGEPKKSDEPTVDVGRLDIRVGHIISAKKHADADSLYVESIDVGEEKPRTVISGLVKFIPEAEMQDRMVVVLCNLKPSKMRGIMSEAMVMCASTPDKVELLCPPEGTKPGDLVHVEGYERNPDTQLNPKKKIFELCAPDLKTNSEGFACYKNIPWVVNGKNVTSQTLKNVQVK</sequence>
<dbReference type="InterPro" id="IPR051270">
    <property type="entry name" value="Tyrosine-tRNA_ligase_regulator"/>
</dbReference>
<keyword evidence="3 6" id="KW-0820">tRNA-binding</keyword>
<evidence type="ECO:0000256" key="8">
    <source>
        <dbReference type="SAM" id="MobiDB-lite"/>
    </source>
</evidence>
<evidence type="ECO:0000256" key="2">
    <source>
        <dbReference type="ARBA" id="ARBA00022490"/>
    </source>
</evidence>
<proteinExistence type="predicted"/>
<evidence type="ECO:0000256" key="4">
    <source>
        <dbReference type="ARBA" id="ARBA00022884"/>
    </source>
</evidence>
<feature type="compositionally biased region" description="Polar residues" evidence="8">
    <location>
        <begin position="84"/>
        <end position="101"/>
    </location>
</feature>
<keyword evidence="7" id="KW-0175">Coiled coil</keyword>
<dbReference type="EMBL" id="HACA01026942">
    <property type="protein sequence ID" value="CDW44303.1"/>
    <property type="molecule type" value="Transcribed_RNA"/>
</dbReference>
<dbReference type="Pfam" id="PF01588">
    <property type="entry name" value="tRNA_bind"/>
    <property type="match status" value="1"/>
</dbReference>
<dbReference type="SUPFAM" id="SSF50249">
    <property type="entry name" value="Nucleic acid-binding proteins"/>
    <property type="match status" value="1"/>
</dbReference>
<keyword evidence="2" id="KW-0963">Cytoplasm</keyword>
<keyword evidence="5" id="KW-0648">Protein biosynthesis</keyword>
<comment type="subcellular location">
    <subcellularLocation>
        <location evidence="1">Cytoplasm</location>
    </subcellularLocation>
</comment>
<dbReference type="InterPro" id="IPR012340">
    <property type="entry name" value="NA-bd_OB-fold"/>
</dbReference>
<feature type="region of interest" description="Disordered" evidence="8">
    <location>
        <begin position="84"/>
        <end position="143"/>
    </location>
</feature>
<keyword evidence="4 6" id="KW-0694">RNA-binding</keyword>
<dbReference type="PANTHER" id="PTHR11586:SF33">
    <property type="entry name" value="AMINOACYL TRNA SYNTHASE COMPLEX-INTERACTING MULTIFUNCTIONAL PROTEIN 1"/>
    <property type="match status" value="1"/>
</dbReference>
<reference evidence="10" key="1">
    <citation type="submission" date="2014-05" db="EMBL/GenBank/DDBJ databases">
        <authorList>
            <person name="Chronopoulou M."/>
        </authorList>
    </citation>
    <scope>NUCLEOTIDE SEQUENCE</scope>
    <source>
        <tissue evidence="10">Whole organism</tissue>
    </source>
</reference>
<name>A0A0K2V1B4_LEPSM</name>
<evidence type="ECO:0000259" key="9">
    <source>
        <dbReference type="PROSITE" id="PS50886"/>
    </source>
</evidence>
<dbReference type="CDD" id="cd02799">
    <property type="entry name" value="tRNA_bind_EMAP-II_like"/>
    <property type="match status" value="1"/>
</dbReference>
<dbReference type="PANTHER" id="PTHR11586">
    <property type="entry name" value="TRNA-AMINOACYLATION COFACTOR ARC1 FAMILY MEMBER"/>
    <property type="match status" value="1"/>
</dbReference>
<feature type="compositionally biased region" description="Basic and acidic residues" evidence="8">
    <location>
        <begin position="122"/>
        <end position="143"/>
    </location>
</feature>
<evidence type="ECO:0000256" key="5">
    <source>
        <dbReference type="ARBA" id="ARBA00022917"/>
    </source>
</evidence>
<feature type="domain" description="TRNA-binding" evidence="9">
    <location>
        <begin position="142"/>
        <end position="243"/>
    </location>
</feature>
<dbReference type="AlphaFoldDB" id="A0A0K2V1B4"/>
<protein>
    <recommendedName>
        <fullName evidence="9">tRNA-binding domain-containing protein</fullName>
    </recommendedName>
</protein>
<dbReference type="GO" id="GO:0000049">
    <property type="term" value="F:tRNA binding"/>
    <property type="evidence" value="ECO:0007669"/>
    <property type="project" value="UniProtKB-UniRule"/>
</dbReference>
<dbReference type="OrthoDB" id="197206at2759"/>
<dbReference type="InterPro" id="IPR002547">
    <property type="entry name" value="tRNA-bd_dom"/>
</dbReference>
<dbReference type="PROSITE" id="PS50886">
    <property type="entry name" value="TRBD"/>
    <property type="match status" value="1"/>
</dbReference>
<evidence type="ECO:0000256" key="3">
    <source>
        <dbReference type="ARBA" id="ARBA00022555"/>
    </source>
</evidence>
<dbReference type="GO" id="GO:0005737">
    <property type="term" value="C:cytoplasm"/>
    <property type="evidence" value="ECO:0007669"/>
    <property type="project" value="UniProtKB-SubCell"/>
</dbReference>
<evidence type="ECO:0000256" key="7">
    <source>
        <dbReference type="SAM" id="Coils"/>
    </source>
</evidence>
<feature type="coiled-coil region" evidence="7">
    <location>
        <begin position="10"/>
        <end position="65"/>
    </location>
</feature>
<evidence type="ECO:0000256" key="1">
    <source>
        <dbReference type="ARBA" id="ARBA00004496"/>
    </source>
</evidence>
<organism evidence="10">
    <name type="scientific">Lepeophtheirus salmonis</name>
    <name type="common">Salmon louse</name>
    <name type="synonym">Caligus salmonis</name>
    <dbReference type="NCBI Taxonomy" id="72036"/>
    <lineage>
        <taxon>Eukaryota</taxon>
        <taxon>Metazoa</taxon>
        <taxon>Ecdysozoa</taxon>
        <taxon>Arthropoda</taxon>
        <taxon>Crustacea</taxon>
        <taxon>Multicrustacea</taxon>
        <taxon>Hexanauplia</taxon>
        <taxon>Copepoda</taxon>
        <taxon>Siphonostomatoida</taxon>
        <taxon>Caligidae</taxon>
        <taxon>Lepeophtheirus</taxon>
    </lineage>
</organism>
<evidence type="ECO:0000313" key="10">
    <source>
        <dbReference type="EMBL" id="CDW44303.1"/>
    </source>
</evidence>
<evidence type="ECO:0000256" key="6">
    <source>
        <dbReference type="PROSITE-ProRule" id="PRU00209"/>
    </source>
</evidence>
<dbReference type="Gene3D" id="2.40.50.140">
    <property type="entry name" value="Nucleic acid-binding proteins"/>
    <property type="match status" value="1"/>
</dbReference>
<accession>A0A0K2V1B4</accession>
<dbReference type="FunFam" id="2.40.50.140:FF:000047">
    <property type="entry name" value="tyrosine--tRNA ligase, cytoplasmic isoform X2"/>
    <property type="match status" value="1"/>
</dbReference>
<dbReference type="GO" id="GO:0006412">
    <property type="term" value="P:translation"/>
    <property type="evidence" value="ECO:0007669"/>
    <property type="project" value="UniProtKB-KW"/>
</dbReference>